<organism evidence="7 8">
    <name type="scientific">Fusarium falciforme</name>
    <dbReference type="NCBI Taxonomy" id="195108"/>
    <lineage>
        <taxon>Eukaryota</taxon>
        <taxon>Fungi</taxon>
        <taxon>Dikarya</taxon>
        <taxon>Ascomycota</taxon>
        <taxon>Pezizomycotina</taxon>
        <taxon>Sordariomycetes</taxon>
        <taxon>Hypocreomycetidae</taxon>
        <taxon>Hypocreales</taxon>
        <taxon>Nectriaceae</taxon>
        <taxon>Fusarium</taxon>
        <taxon>Fusarium solani species complex</taxon>
    </lineage>
</organism>
<proteinExistence type="predicted"/>
<dbReference type="Pfam" id="PF04116">
    <property type="entry name" value="FA_hydroxylase"/>
    <property type="match status" value="1"/>
</dbReference>
<evidence type="ECO:0000256" key="1">
    <source>
        <dbReference type="ARBA" id="ARBA00004370"/>
    </source>
</evidence>
<dbReference type="InterPro" id="IPR006694">
    <property type="entry name" value="Fatty_acid_hydroxylase"/>
</dbReference>
<name>A0A9W8UUV6_9HYPO</name>
<dbReference type="AlphaFoldDB" id="A0A9W8UUV6"/>
<gene>
    <name evidence="7" type="primary">ERG3_2</name>
    <name evidence="7" type="ORF">NW755_011410</name>
</gene>
<keyword evidence="8" id="KW-1185">Reference proteome</keyword>
<keyword evidence="2 5" id="KW-0812">Transmembrane</keyword>
<evidence type="ECO:0000256" key="4">
    <source>
        <dbReference type="ARBA" id="ARBA00023136"/>
    </source>
</evidence>
<dbReference type="PANTHER" id="PTHR11863">
    <property type="entry name" value="STEROL DESATURASE"/>
    <property type="match status" value="1"/>
</dbReference>
<protein>
    <submittedName>
        <fullName evidence="7">C-5 sterol desaturase</fullName>
        <ecNumber evidence="7">1.14.19.20</ecNumber>
    </submittedName>
</protein>
<comment type="caution">
    <text evidence="7">The sequence shown here is derived from an EMBL/GenBank/DDBJ whole genome shotgun (WGS) entry which is preliminary data.</text>
</comment>
<evidence type="ECO:0000313" key="7">
    <source>
        <dbReference type="EMBL" id="KAJ4180878.1"/>
    </source>
</evidence>
<dbReference type="GO" id="GO:0016020">
    <property type="term" value="C:membrane"/>
    <property type="evidence" value="ECO:0007669"/>
    <property type="project" value="UniProtKB-SubCell"/>
</dbReference>
<dbReference type="GO" id="GO:0050046">
    <property type="term" value="F:delta7-sterol 5(6)-desaturase activity"/>
    <property type="evidence" value="ECO:0007669"/>
    <property type="project" value="UniProtKB-EC"/>
</dbReference>
<sequence length="344" mass="40109">MDFLLEILDPYVFDYGYAYFFPQQSSSSPASSGFSSNTTSFTDSTSKTPYDDAYSLNFGSSLARDNIYRQCASILLIAGFGASIIYVISAALSYYFIFDRRLEYHPRFLKNQIRQEIQSSFFAIPIIDLLTLPFFLGEVRGKSLLYTRIDEYGWWWLGVSTLLYMVFNDLGIYWIHRLEHHPSVYKYVHKPHHKWISKSSLSPIMRIKLTTSVPTPWAAIAFHPVDGYLQSLPYHVFVYICPMQKHLYMFLFALVQVWTILIHDGDMITGHWLEKFINSPAHHTLHHMFFTCNYGQYFTWADNYWDSHRPPMPELDPIHDALKVMREKGLVDKDGNPIKKAKGE</sequence>
<dbReference type="EMBL" id="JAOQAV010000044">
    <property type="protein sequence ID" value="KAJ4180878.1"/>
    <property type="molecule type" value="Genomic_DNA"/>
</dbReference>
<evidence type="ECO:0000256" key="2">
    <source>
        <dbReference type="ARBA" id="ARBA00022692"/>
    </source>
</evidence>
<feature type="transmembrane region" description="Helical" evidence="5">
    <location>
        <begin position="117"/>
        <end position="135"/>
    </location>
</feature>
<keyword evidence="3 5" id="KW-1133">Transmembrane helix</keyword>
<evidence type="ECO:0000256" key="3">
    <source>
        <dbReference type="ARBA" id="ARBA00022989"/>
    </source>
</evidence>
<dbReference type="GO" id="GO:0005506">
    <property type="term" value="F:iron ion binding"/>
    <property type="evidence" value="ECO:0007669"/>
    <property type="project" value="InterPro"/>
</dbReference>
<dbReference type="InterPro" id="IPR050307">
    <property type="entry name" value="Sterol_Desaturase_Related"/>
</dbReference>
<feature type="transmembrane region" description="Helical" evidence="5">
    <location>
        <begin position="74"/>
        <end position="97"/>
    </location>
</feature>
<dbReference type="Proteomes" id="UP001152087">
    <property type="component" value="Unassembled WGS sequence"/>
</dbReference>
<comment type="subcellular location">
    <subcellularLocation>
        <location evidence="1">Membrane</location>
    </subcellularLocation>
</comment>
<feature type="transmembrane region" description="Helical" evidence="5">
    <location>
        <begin position="155"/>
        <end position="175"/>
    </location>
</feature>
<evidence type="ECO:0000313" key="8">
    <source>
        <dbReference type="Proteomes" id="UP001152087"/>
    </source>
</evidence>
<reference evidence="7" key="1">
    <citation type="submission" date="2022-09" db="EMBL/GenBank/DDBJ databases">
        <title>Fusarium specimens isolated from Avocado Roots.</title>
        <authorList>
            <person name="Stajich J."/>
            <person name="Roper C."/>
            <person name="Heimlech-Rivalta G."/>
        </authorList>
    </citation>
    <scope>NUCLEOTIDE SEQUENCE</scope>
    <source>
        <strain evidence="7">A02</strain>
    </source>
</reference>
<accession>A0A9W8UUV6</accession>
<evidence type="ECO:0000259" key="6">
    <source>
        <dbReference type="Pfam" id="PF04116"/>
    </source>
</evidence>
<keyword evidence="7" id="KW-0560">Oxidoreductase</keyword>
<dbReference type="EC" id="1.14.19.20" evidence="7"/>
<feature type="domain" description="Fatty acid hydroxylase" evidence="6">
    <location>
        <begin position="162"/>
        <end position="303"/>
    </location>
</feature>
<keyword evidence="4 5" id="KW-0472">Membrane</keyword>
<evidence type="ECO:0000256" key="5">
    <source>
        <dbReference type="SAM" id="Phobius"/>
    </source>
</evidence>
<dbReference type="GO" id="GO:0008610">
    <property type="term" value="P:lipid biosynthetic process"/>
    <property type="evidence" value="ECO:0007669"/>
    <property type="project" value="InterPro"/>
</dbReference>